<reference evidence="2" key="2">
    <citation type="submission" date="2015-03" db="UniProtKB">
        <authorList>
            <consortium name="EnsemblPlants"/>
        </authorList>
    </citation>
    <scope>IDENTIFICATION</scope>
</reference>
<accession>A0A0D3G499</accession>
<sequence length="211" mass="23504">MNHKSDQGKSETFKAKPPKREATTDAAANTCPKLDWVFTRRESIKATPPRRIRHPQVSMSPILARKPGMAFAQGSLERCKTSKKPERKEQNTPLQTRPYDRFTNTQALEAQARPKSPDHKQAGPTSSTNISPHPPKDFTTKVWKKARRSGLPEEELKVEDRAIETSESSMFPMRCKKSFAAEATSPPRITGLCGKPPLATATTTSNFTTNT</sequence>
<feature type="compositionally biased region" description="Basic and acidic residues" evidence="1">
    <location>
        <begin position="1"/>
        <end position="23"/>
    </location>
</feature>
<evidence type="ECO:0000313" key="3">
    <source>
        <dbReference type="Proteomes" id="UP000026960"/>
    </source>
</evidence>
<dbReference type="Gramene" id="OBART05G06460.1">
    <property type="protein sequence ID" value="OBART05G06460.1"/>
    <property type="gene ID" value="OBART05G06460"/>
</dbReference>
<feature type="compositionally biased region" description="Basic and acidic residues" evidence="1">
    <location>
        <begin position="77"/>
        <end position="90"/>
    </location>
</feature>
<dbReference type="PaxDb" id="65489-OBART05G06460.1"/>
<feature type="region of interest" description="Disordered" evidence="1">
    <location>
        <begin position="1"/>
        <end position="138"/>
    </location>
</feature>
<feature type="compositionally biased region" description="Low complexity" evidence="1">
    <location>
        <begin position="199"/>
        <end position="211"/>
    </location>
</feature>
<protein>
    <submittedName>
        <fullName evidence="2">Uncharacterized protein</fullName>
    </submittedName>
</protein>
<evidence type="ECO:0000256" key="1">
    <source>
        <dbReference type="SAM" id="MobiDB-lite"/>
    </source>
</evidence>
<evidence type="ECO:0000313" key="2">
    <source>
        <dbReference type="EnsemblPlants" id="OBART05G06460.1"/>
    </source>
</evidence>
<dbReference type="AlphaFoldDB" id="A0A0D3G499"/>
<feature type="region of interest" description="Disordered" evidence="1">
    <location>
        <begin position="182"/>
        <end position="211"/>
    </location>
</feature>
<keyword evidence="3" id="KW-1185">Reference proteome</keyword>
<dbReference type="EnsemblPlants" id="OBART05G06460.1">
    <property type="protein sequence ID" value="OBART05G06460.1"/>
    <property type="gene ID" value="OBART05G06460"/>
</dbReference>
<dbReference type="HOGENOM" id="CLU_1121571_0_0_1"/>
<dbReference type="Proteomes" id="UP000026960">
    <property type="component" value="Chromosome 5"/>
</dbReference>
<organism evidence="2">
    <name type="scientific">Oryza barthii</name>
    <dbReference type="NCBI Taxonomy" id="65489"/>
    <lineage>
        <taxon>Eukaryota</taxon>
        <taxon>Viridiplantae</taxon>
        <taxon>Streptophyta</taxon>
        <taxon>Embryophyta</taxon>
        <taxon>Tracheophyta</taxon>
        <taxon>Spermatophyta</taxon>
        <taxon>Magnoliopsida</taxon>
        <taxon>Liliopsida</taxon>
        <taxon>Poales</taxon>
        <taxon>Poaceae</taxon>
        <taxon>BOP clade</taxon>
        <taxon>Oryzoideae</taxon>
        <taxon>Oryzeae</taxon>
        <taxon>Oryzinae</taxon>
        <taxon>Oryza</taxon>
    </lineage>
</organism>
<proteinExistence type="predicted"/>
<reference evidence="2" key="1">
    <citation type="journal article" date="2009" name="Rice">
        <title>De Novo Next Generation Sequencing of Plant Genomes.</title>
        <authorList>
            <person name="Rounsley S."/>
            <person name="Marri P.R."/>
            <person name="Yu Y."/>
            <person name="He R."/>
            <person name="Sisneros N."/>
            <person name="Goicoechea J.L."/>
            <person name="Lee S.J."/>
            <person name="Angelova A."/>
            <person name="Kudrna D."/>
            <person name="Luo M."/>
            <person name="Affourtit J."/>
            <person name="Desany B."/>
            <person name="Knight J."/>
            <person name="Niazi F."/>
            <person name="Egholm M."/>
            <person name="Wing R.A."/>
        </authorList>
    </citation>
    <scope>NUCLEOTIDE SEQUENCE [LARGE SCALE GENOMIC DNA]</scope>
    <source>
        <strain evidence="2">cv. IRGC 105608</strain>
    </source>
</reference>
<name>A0A0D3G499_9ORYZ</name>